<evidence type="ECO:0000313" key="3">
    <source>
        <dbReference type="WBParaSite" id="MBELARI_LOCUS1979"/>
    </source>
</evidence>
<organism evidence="2 3">
    <name type="scientific">Mesorhabditis belari</name>
    <dbReference type="NCBI Taxonomy" id="2138241"/>
    <lineage>
        <taxon>Eukaryota</taxon>
        <taxon>Metazoa</taxon>
        <taxon>Ecdysozoa</taxon>
        <taxon>Nematoda</taxon>
        <taxon>Chromadorea</taxon>
        <taxon>Rhabditida</taxon>
        <taxon>Rhabditina</taxon>
        <taxon>Rhabditomorpha</taxon>
        <taxon>Rhabditoidea</taxon>
        <taxon>Rhabditidae</taxon>
        <taxon>Mesorhabditinae</taxon>
        <taxon>Mesorhabditis</taxon>
    </lineage>
</organism>
<evidence type="ECO:0000256" key="1">
    <source>
        <dbReference type="SAM" id="SignalP"/>
    </source>
</evidence>
<name>A0AAF3EZV7_9BILA</name>
<protein>
    <recommendedName>
        <fullName evidence="4">WAP domain-containing protein</fullName>
    </recommendedName>
</protein>
<reference evidence="3" key="1">
    <citation type="submission" date="2024-02" db="UniProtKB">
        <authorList>
            <consortium name="WormBaseParasite"/>
        </authorList>
    </citation>
    <scope>IDENTIFICATION</scope>
</reference>
<proteinExistence type="predicted"/>
<evidence type="ECO:0008006" key="4">
    <source>
        <dbReference type="Google" id="ProtNLM"/>
    </source>
</evidence>
<accession>A0AAF3EZV7</accession>
<keyword evidence="2" id="KW-1185">Reference proteome</keyword>
<dbReference type="Proteomes" id="UP000887575">
    <property type="component" value="Unassembled WGS sequence"/>
</dbReference>
<evidence type="ECO:0000313" key="2">
    <source>
        <dbReference type="Proteomes" id="UP000887575"/>
    </source>
</evidence>
<feature type="chain" id="PRO_5041920970" description="WAP domain-containing protein" evidence="1">
    <location>
        <begin position="18"/>
        <end position="98"/>
    </location>
</feature>
<keyword evidence="1" id="KW-0732">Signal</keyword>
<dbReference type="WBParaSite" id="MBELARI_LOCUS1979">
    <property type="protein sequence ID" value="MBELARI_LOCUS1979"/>
    <property type="gene ID" value="MBELARI_LOCUS1979"/>
</dbReference>
<sequence>MKFVFLFFFIGLLFVEAQVETTEGTSTTTSHETTQGIAGYWPPRLVQRRSSPCCPESCKNNCNDSGCKYWCKKKRSLGWLQLENDHFVGSVAENELKP</sequence>
<dbReference type="AlphaFoldDB" id="A0AAF3EZV7"/>
<feature type="signal peptide" evidence="1">
    <location>
        <begin position="1"/>
        <end position="17"/>
    </location>
</feature>